<keyword evidence="3 6" id="KW-1133">Transmembrane helix</keyword>
<evidence type="ECO:0000313" key="8">
    <source>
        <dbReference type="EMBL" id="MCM4080902.1"/>
    </source>
</evidence>
<comment type="caution">
    <text evidence="8">The sequence shown here is derived from an EMBL/GenBank/DDBJ whole genome shotgun (WGS) entry which is preliminary data.</text>
</comment>
<feature type="transmembrane region" description="Helical" evidence="6">
    <location>
        <begin position="165"/>
        <end position="185"/>
    </location>
</feature>
<feature type="transmembrane region" description="Helical" evidence="6">
    <location>
        <begin position="137"/>
        <end position="158"/>
    </location>
</feature>
<dbReference type="Pfam" id="PF01061">
    <property type="entry name" value="ABC2_membrane"/>
    <property type="match status" value="1"/>
</dbReference>
<dbReference type="InterPro" id="IPR047817">
    <property type="entry name" value="ABC2_TM_bact-type"/>
</dbReference>
<keyword evidence="5" id="KW-0046">Antibiotic resistance</keyword>
<dbReference type="PIRSF" id="PIRSF006648">
    <property type="entry name" value="DrrB"/>
    <property type="match status" value="1"/>
</dbReference>
<evidence type="ECO:0000256" key="1">
    <source>
        <dbReference type="ARBA" id="ARBA00004141"/>
    </source>
</evidence>
<accession>A0ABT0Y4D2</accession>
<feature type="transmembrane region" description="Helical" evidence="6">
    <location>
        <begin position="60"/>
        <end position="80"/>
    </location>
</feature>
<evidence type="ECO:0000256" key="6">
    <source>
        <dbReference type="RuleBase" id="RU361157"/>
    </source>
</evidence>
<sequence length="251" mass="26777">MTAFVALTRATLKASSRDTATVFFTFAFPLLFLVIFGLIFQGQEVEETGNKYIDFIAPGVLSWGLGNAAVFGIAFMLVQWRRDDLLRLIRLTPARASSVALARLVVAVVIAVAQCLLFIAVAMLPPFNMTVAGPWPLALPAVLLTVAAFLALGLVIGSAAKTPEAVAAVTNCVVIPMAFLSGAFIPLELMPGWLQNISYAMPLRYVDDALVYSLAGAGEAQAYWVACLALLGFAAAFAAVGLRLFKWGNEE</sequence>
<dbReference type="EMBL" id="JAMQOL010000037">
    <property type="protein sequence ID" value="MCM4080902.1"/>
    <property type="molecule type" value="Genomic_DNA"/>
</dbReference>
<dbReference type="PANTHER" id="PTHR43229:SF2">
    <property type="entry name" value="NODULATION PROTEIN J"/>
    <property type="match status" value="1"/>
</dbReference>
<dbReference type="RefSeq" id="WP_251800699.1">
    <property type="nucleotide sequence ID" value="NZ_JAMQOL010000037.1"/>
</dbReference>
<evidence type="ECO:0000256" key="2">
    <source>
        <dbReference type="ARBA" id="ARBA00022692"/>
    </source>
</evidence>
<dbReference type="PROSITE" id="PS51012">
    <property type="entry name" value="ABC_TM2"/>
    <property type="match status" value="1"/>
</dbReference>
<reference evidence="8 9" key="1">
    <citation type="submission" date="2022-06" db="EMBL/GenBank/DDBJ databases">
        <title>Actinoplanes abujensis sp. nov., isolated from Nigerian arid soil.</title>
        <authorList>
            <person name="Ding P."/>
        </authorList>
    </citation>
    <scope>NUCLEOTIDE SEQUENCE [LARGE SCALE GENOMIC DNA]</scope>
    <source>
        <strain evidence="9">TRM88002</strain>
    </source>
</reference>
<dbReference type="InterPro" id="IPR000412">
    <property type="entry name" value="ABC_2_transport"/>
</dbReference>
<feature type="transmembrane region" description="Helical" evidence="6">
    <location>
        <begin position="20"/>
        <end position="40"/>
    </location>
</feature>
<dbReference type="Proteomes" id="UP001523216">
    <property type="component" value="Unassembled WGS sequence"/>
</dbReference>
<evidence type="ECO:0000313" key="9">
    <source>
        <dbReference type="Proteomes" id="UP001523216"/>
    </source>
</evidence>
<evidence type="ECO:0000259" key="7">
    <source>
        <dbReference type="PROSITE" id="PS51012"/>
    </source>
</evidence>
<proteinExistence type="inferred from homology"/>
<feature type="domain" description="ABC transmembrane type-2" evidence="7">
    <location>
        <begin position="20"/>
        <end position="248"/>
    </location>
</feature>
<comment type="subcellular location">
    <subcellularLocation>
        <location evidence="6">Cell membrane</location>
        <topology evidence="6">Multi-pass membrane protein</topology>
    </subcellularLocation>
    <subcellularLocation>
        <location evidence="1">Membrane</location>
        <topology evidence="1">Multi-pass membrane protein</topology>
    </subcellularLocation>
</comment>
<dbReference type="InterPro" id="IPR051784">
    <property type="entry name" value="Nod_factor_ABC_transporter"/>
</dbReference>
<dbReference type="InterPro" id="IPR013525">
    <property type="entry name" value="ABC2_TM"/>
</dbReference>
<evidence type="ECO:0000256" key="3">
    <source>
        <dbReference type="ARBA" id="ARBA00022989"/>
    </source>
</evidence>
<gene>
    <name evidence="8" type="ORF">LXN57_25330</name>
</gene>
<evidence type="ECO:0000256" key="5">
    <source>
        <dbReference type="ARBA" id="ARBA00023251"/>
    </source>
</evidence>
<keyword evidence="6" id="KW-1003">Cell membrane</keyword>
<keyword evidence="4 6" id="KW-0472">Membrane</keyword>
<keyword evidence="2 6" id="KW-0812">Transmembrane</keyword>
<feature type="transmembrane region" description="Helical" evidence="6">
    <location>
        <begin position="222"/>
        <end position="245"/>
    </location>
</feature>
<protein>
    <recommendedName>
        <fullName evidence="6">Transport permease protein</fullName>
    </recommendedName>
</protein>
<dbReference type="PANTHER" id="PTHR43229">
    <property type="entry name" value="NODULATION PROTEIN J"/>
    <property type="match status" value="1"/>
</dbReference>
<name>A0ABT0Y4D2_9ACTN</name>
<keyword evidence="9" id="KW-1185">Reference proteome</keyword>
<comment type="similarity">
    <text evidence="6">Belongs to the ABC-2 integral membrane protein family.</text>
</comment>
<keyword evidence="6" id="KW-0813">Transport</keyword>
<feature type="transmembrane region" description="Helical" evidence="6">
    <location>
        <begin position="101"/>
        <end position="125"/>
    </location>
</feature>
<organism evidence="8 9">
    <name type="scientific">Paractinoplanes hotanensis</name>
    <dbReference type="NCBI Taxonomy" id="2906497"/>
    <lineage>
        <taxon>Bacteria</taxon>
        <taxon>Bacillati</taxon>
        <taxon>Actinomycetota</taxon>
        <taxon>Actinomycetes</taxon>
        <taxon>Micromonosporales</taxon>
        <taxon>Micromonosporaceae</taxon>
        <taxon>Paractinoplanes</taxon>
    </lineage>
</organism>
<dbReference type="PRINTS" id="PR00164">
    <property type="entry name" value="ABC2TRNSPORT"/>
</dbReference>
<evidence type="ECO:0000256" key="4">
    <source>
        <dbReference type="ARBA" id="ARBA00023136"/>
    </source>
</evidence>